<keyword evidence="2" id="KW-1185">Reference proteome</keyword>
<proteinExistence type="predicted"/>
<gene>
    <name evidence="1" type="ORF">OKIOD_LOCUS13977</name>
</gene>
<dbReference type="EMBL" id="OU015567">
    <property type="protein sequence ID" value="CAG5110857.1"/>
    <property type="molecule type" value="Genomic_DNA"/>
</dbReference>
<reference evidence="1 2" key="1">
    <citation type="submission" date="2021-04" db="EMBL/GenBank/DDBJ databases">
        <authorList>
            <person name="Bliznina A."/>
        </authorList>
    </citation>
    <scope>NUCLEOTIDE SEQUENCE [LARGE SCALE GENOMIC DNA]</scope>
</reference>
<protein>
    <submittedName>
        <fullName evidence="1">Oidioi.mRNA.OKI2018_I69.chr2.g5212.t1.cds</fullName>
    </submittedName>
</protein>
<organism evidence="1 2">
    <name type="scientific">Oikopleura dioica</name>
    <name type="common">Tunicate</name>
    <dbReference type="NCBI Taxonomy" id="34765"/>
    <lineage>
        <taxon>Eukaryota</taxon>
        <taxon>Metazoa</taxon>
        <taxon>Chordata</taxon>
        <taxon>Tunicata</taxon>
        <taxon>Appendicularia</taxon>
        <taxon>Copelata</taxon>
        <taxon>Oikopleuridae</taxon>
        <taxon>Oikopleura</taxon>
    </lineage>
</organism>
<name>A0ABN7T407_OIKDI</name>
<evidence type="ECO:0000313" key="2">
    <source>
        <dbReference type="Proteomes" id="UP001158576"/>
    </source>
</evidence>
<accession>A0ABN7T407</accession>
<dbReference type="Proteomes" id="UP001158576">
    <property type="component" value="Chromosome 2"/>
</dbReference>
<sequence>MCIRFRLKKEIQRLNSSSVRINSNELRLMQKTIFEECERDALLQLKQGSFYRFRDSLKKSPRGTFNTNTSELIIQPIDSHAHKMFL</sequence>
<evidence type="ECO:0000313" key="1">
    <source>
        <dbReference type="EMBL" id="CAG5110857.1"/>
    </source>
</evidence>